<dbReference type="GO" id="GO:0015232">
    <property type="term" value="F:heme transmembrane transporter activity"/>
    <property type="evidence" value="ECO:0007669"/>
    <property type="project" value="InterPro"/>
</dbReference>
<reference evidence="9 10" key="1">
    <citation type="submission" date="2016-11" db="EMBL/GenBank/DDBJ databases">
        <authorList>
            <person name="Jaros S."/>
            <person name="Januszkiewicz K."/>
            <person name="Wedrychowicz H."/>
        </authorList>
    </citation>
    <scope>NUCLEOTIDE SEQUENCE [LARGE SCALE GENOMIC DNA]</scope>
    <source>
        <strain evidence="9 10">HD4</strain>
    </source>
</reference>
<evidence type="ECO:0000256" key="4">
    <source>
        <dbReference type="ARBA" id="ARBA00022692"/>
    </source>
</evidence>
<keyword evidence="3" id="KW-0813">Transport</keyword>
<dbReference type="Pfam" id="PF03379">
    <property type="entry name" value="CcmB"/>
    <property type="match status" value="1"/>
</dbReference>
<dbReference type="GO" id="GO:0005886">
    <property type="term" value="C:plasma membrane"/>
    <property type="evidence" value="ECO:0007669"/>
    <property type="project" value="TreeGrafter"/>
</dbReference>
<dbReference type="GO" id="GO:1903607">
    <property type="term" value="P:cytochrome c biosynthetic process"/>
    <property type="evidence" value="ECO:0007669"/>
    <property type="project" value="TreeGrafter"/>
</dbReference>
<evidence type="ECO:0000256" key="2">
    <source>
        <dbReference type="ARBA" id="ARBA00010544"/>
    </source>
</evidence>
<evidence type="ECO:0000256" key="7">
    <source>
        <dbReference type="ARBA" id="ARBA00023136"/>
    </source>
</evidence>
<evidence type="ECO:0000256" key="3">
    <source>
        <dbReference type="ARBA" id="ARBA00022448"/>
    </source>
</evidence>
<keyword evidence="6 8" id="KW-1133">Transmembrane helix</keyword>
<dbReference type="PANTHER" id="PTHR30070:SF1">
    <property type="entry name" value="CYTOCHROME C BIOGENESIS B-RELATED"/>
    <property type="match status" value="1"/>
</dbReference>
<sequence>MKPSLWQAVKLVFVKEFTVGMRFKAAWAAMFMFALTTLACVSLALQGGVLEPRLAAALLWIIIFFASMAGADRVFADEDTAGTLLALRLYGGAQPVLWGKMLYTFFLLLVLTIFITPLFLLLIGAEMAAAGAFVLALLLGVAGLAAAGTLLAALVTGAQVKSGLFSVLMLPIILPVFLPAIFLTAASLGAGEVPVGFLGGMALYDGILAVGASVLFDYLWYED</sequence>
<dbReference type="OrthoDB" id="9805059at2"/>
<dbReference type="AlphaFoldDB" id="A0A1M6XY94"/>
<dbReference type="Proteomes" id="UP000184263">
    <property type="component" value="Unassembled WGS sequence"/>
</dbReference>
<evidence type="ECO:0000256" key="1">
    <source>
        <dbReference type="ARBA" id="ARBA00004141"/>
    </source>
</evidence>
<feature type="transmembrane region" description="Helical" evidence="8">
    <location>
        <begin position="57"/>
        <end position="76"/>
    </location>
</feature>
<dbReference type="GO" id="GO:0017004">
    <property type="term" value="P:cytochrome complex assembly"/>
    <property type="evidence" value="ECO:0007669"/>
    <property type="project" value="UniProtKB-KW"/>
</dbReference>
<protein>
    <submittedName>
        <fullName evidence="9">Heme exporter protein B</fullName>
    </submittedName>
</protein>
<feature type="transmembrane region" description="Helical" evidence="8">
    <location>
        <begin position="202"/>
        <end position="221"/>
    </location>
</feature>
<dbReference type="PANTHER" id="PTHR30070">
    <property type="entry name" value="HEME EXPORTER PROTEIN B"/>
    <property type="match status" value="1"/>
</dbReference>
<evidence type="ECO:0000256" key="8">
    <source>
        <dbReference type="SAM" id="Phobius"/>
    </source>
</evidence>
<keyword evidence="4 8" id="KW-0812">Transmembrane</keyword>
<evidence type="ECO:0000256" key="6">
    <source>
        <dbReference type="ARBA" id="ARBA00022989"/>
    </source>
</evidence>
<feature type="transmembrane region" description="Helical" evidence="8">
    <location>
        <begin position="167"/>
        <end position="190"/>
    </location>
</feature>
<feature type="transmembrane region" description="Helical" evidence="8">
    <location>
        <begin position="129"/>
        <end position="155"/>
    </location>
</feature>
<dbReference type="EMBL" id="FRBC01000047">
    <property type="protein sequence ID" value="SHL10876.1"/>
    <property type="molecule type" value="Genomic_DNA"/>
</dbReference>
<name>A0A1M6XY94_SELRU</name>
<keyword evidence="5" id="KW-0201">Cytochrome c-type biogenesis</keyword>
<comment type="similarity">
    <text evidence="2">Belongs to the CcmB/CycW/HelB family.</text>
</comment>
<feature type="transmembrane region" description="Helical" evidence="8">
    <location>
        <begin position="25"/>
        <end position="45"/>
    </location>
</feature>
<gene>
    <name evidence="9" type="ORF">SAMN05216582_1473</name>
</gene>
<accession>A0A1M6XY94</accession>
<evidence type="ECO:0000313" key="10">
    <source>
        <dbReference type="Proteomes" id="UP000184263"/>
    </source>
</evidence>
<dbReference type="PRINTS" id="PR01414">
    <property type="entry name" value="CCMBBIOGNSIS"/>
</dbReference>
<proteinExistence type="inferred from homology"/>
<dbReference type="RefSeq" id="WP_073092965.1">
    <property type="nucleotide sequence ID" value="NZ_FRBC01000047.1"/>
</dbReference>
<keyword evidence="7 8" id="KW-0472">Membrane</keyword>
<dbReference type="InterPro" id="IPR003544">
    <property type="entry name" value="Cyt_c_biogenesis_CcmB"/>
</dbReference>
<organism evidence="9 10">
    <name type="scientific">Selenomonas ruminantium</name>
    <dbReference type="NCBI Taxonomy" id="971"/>
    <lineage>
        <taxon>Bacteria</taxon>
        <taxon>Bacillati</taxon>
        <taxon>Bacillota</taxon>
        <taxon>Negativicutes</taxon>
        <taxon>Selenomonadales</taxon>
        <taxon>Selenomonadaceae</taxon>
        <taxon>Selenomonas</taxon>
    </lineage>
</organism>
<evidence type="ECO:0000313" key="9">
    <source>
        <dbReference type="EMBL" id="SHL10876.1"/>
    </source>
</evidence>
<comment type="subcellular location">
    <subcellularLocation>
        <location evidence="1">Membrane</location>
        <topology evidence="1">Multi-pass membrane protein</topology>
    </subcellularLocation>
</comment>
<evidence type="ECO:0000256" key="5">
    <source>
        <dbReference type="ARBA" id="ARBA00022748"/>
    </source>
</evidence>
<feature type="transmembrane region" description="Helical" evidence="8">
    <location>
        <begin position="97"/>
        <end position="123"/>
    </location>
</feature>